<evidence type="ECO:0000256" key="7">
    <source>
        <dbReference type="SAM" id="Phobius"/>
    </source>
</evidence>
<feature type="transmembrane region" description="Helical" evidence="7">
    <location>
        <begin position="179"/>
        <end position="203"/>
    </location>
</feature>
<feature type="transmembrane region" description="Helical" evidence="7">
    <location>
        <begin position="30"/>
        <end position="47"/>
    </location>
</feature>
<dbReference type="STRING" id="1390249.BHU72_06750"/>
<proteinExistence type="inferred from homology"/>
<feature type="transmembrane region" description="Helical" evidence="7">
    <location>
        <begin position="268"/>
        <end position="287"/>
    </location>
</feature>
<name>A0A1E5L442_9FIRM</name>
<comment type="similarity">
    <text evidence="2">Belongs to the monovalent cation:proton antiporter 2 (CPA2) transporter (TC 2.A.37) family.</text>
</comment>
<protein>
    <submittedName>
        <fullName evidence="9">Sodium:proton exchanger</fullName>
    </submittedName>
</protein>
<dbReference type="GO" id="GO:1902600">
    <property type="term" value="P:proton transmembrane transport"/>
    <property type="evidence" value="ECO:0007669"/>
    <property type="project" value="InterPro"/>
</dbReference>
<dbReference type="PANTHER" id="PTHR42751:SF3">
    <property type="entry name" value="SODIUM_GLUTAMATE SYMPORTER"/>
    <property type="match status" value="1"/>
</dbReference>
<dbReference type="AlphaFoldDB" id="A0A1E5L442"/>
<evidence type="ECO:0000256" key="6">
    <source>
        <dbReference type="ARBA" id="ARBA00023136"/>
    </source>
</evidence>
<keyword evidence="5 7" id="KW-1133">Transmembrane helix</keyword>
<comment type="subcellular location">
    <subcellularLocation>
        <location evidence="1">Membrane</location>
        <topology evidence="1">Multi-pass membrane protein</topology>
    </subcellularLocation>
</comment>
<dbReference type="Gene3D" id="1.20.1530.20">
    <property type="match status" value="1"/>
</dbReference>
<evidence type="ECO:0000313" key="10">
    <source>
        <dbReference type="Proteomes" id="UP000095255"/>
    </source>
</evidence>
<dbReference type="Proteomes" id="UP000095255">
    <property type="component" value="Unassembled WGS sequence"/>
</dbReference>
<accession>A0A1E5L442</accession>
<feature type="transmembrane region" description="Helical" evidence="7">
    <location>
        <begin position="6"/>
        <end position="23"/>
    </location>
</feature>
<evidence type="ECO:0000256" key="1">
    <source>
        <dbReference type="ARBA" id="ARBA00004141"/>
    </source>
</evidence>
<feature type="domain" description="Cation/H+ exchanger transmembrane" evidence="8">
    <location>
        <begin position="16"/>
        <end position="351"/>
    </location>
</feature>
<dbReference type="GO" id="GO:0015297">
    <property type="term" value="F:antiporter activity"/>
    <property type="evidence" value="ECO:0007669"/>
    <property type="project" value="InterPro"/>
</dbReference>
<reference evidence="9 10" key="1">
    <citation type="submission" date="2016-09" db="EMBL/GenBank/DDBJ databases">
        <title>Desulfuribacillus arsenicus sp. nov., an obligately anaerobic, dissimilatory arsenic- and antimonate-reducing bacterium isolated from anoxic sediments.</title>
        <authorList>
            <person name="Abin C.A."/>
            <person name="Hollibaugh J.T."/>
        </authorList>
    </citation>
    <scope>NUCLEOTIDE SEQUENCE [LARGE SCALE GENOMIC DNA]</scope>
    <source>
        <strain evidence="9 10">MLFW-2</strain>
    </source>
</reference>
<dbReference type="InterPro" id="IPR006153">
    <property type="entry name" value="Cation/H_exchanger_TM"/>
</dbReference>
<dbReference type="OrthoDB" id="9781411at2"/>
<keyword evidence="4 7" id="KW-0812">Transmembrane</keyword>
<dbReference type="Pfam" id="PF00999">
    <property type="entry name" value="Na_H_Exchanger"/>
    <property type="match status" value="1"/>
</dbReference>
<feature type="transmembrane region" description="Helical" evidence="7">
    <location>
        <begin position="84"/>
        <end position="107"/>
    </location>
</feature>
<feature type="transmembrane region" description="Helical" evidence="7">
    <location>
        <begin position="145"/>
        <end position="167"/>
    </location>
</feature>
<dbReference type="InterPro" id="IPR038770">
    <property type="entry name" value="Na+/solute_symporter_sf"/>
</dbReference>
<dbReference type="RefSeq" id="WP_069702622.1">
    <property type="nucleotide sequence ID" value="NZ_MJAT01000035.1"/>
</dbReference>
<dbReference type="GO" id="GO:0016020">
    <property type="term" value="C:membrane"/>
    <property type="evidence" value="ECO:0007669"/>
    <property type="project" value="UniProtKB-SubCell"/>
</dbReference>
<organism evidence="9 10">
    <name type="scientific">Desulfuribacillus stibiiarsenatis</name>
    <dbReference type="NCBI Taxonomy" id="1390249"/>
    <lineage>
        <taxon>Bacteria</taxon>
        <taxon>Bacillati</taxon>
        <taxon>Bacillota</taxon>
        <taxon>Desulfuribacillia</taxon>
        <taxon>Desulfuribacillales</taxon>
        <taxon>Desulfuribacillaceae</taxon>
        <taxon>Desulfuribacillus</taxon>
    </lineage>
</organism>
<dbReference type="EMBL" id="MJAT01000035">
    <property type="protein sequence ID" value="OEH84887.1"/>
    <property type="molecule type" value="Genomic_DNA"/>
</dbReference>
<keyword evidence="10" id="KW-1185">Reference proteome</keyword>
<keyword evidence="6 7" id="KW-0472">Membrane</keyword>
<keyword evidence="3" id="KW-0813">Transport</keyword>
<evidence type="ECO:0000256" key="4">
    <source>
        <dbReference type="ARBA" id="ARBA00022692"/>
    </source>
</evidence>
<evidence type="ECO:0000259" key="8">
    <source>
        <dbReference type="Pfam" id="PF00999"/>
    </source>
</evidence>
<evidence type="ECO:0000256" key="5">
    <source>
        <dbReference type="ARBA" id="ARBA00022989"/>
    </source>
</evidence>
<feature type="transmembrane region" description="Helical" evidence="7">
    <location>
        <begin position="113"/>
        <end position="133"/>
    </location>
</feature>
<dbReference type="PANTHER" id="PTHR42751">
    <property type="entry name" value="SODIUM/HYDROGEN EXCHANGER FAMILY/TRKA DOMAIN PROTEIN"/>
    <property type="match status" value="1"/>
</dbReference>
<comment type="caution">
    <text evidence="9">The sequence shown here is derived from an EMBL/GenBank/DDBJ whole genome shotgun (WGS) entry which is preliminary data.</text>
</comment>
<feature type="transmembrane region" description="Helical" evidence="7">
    <location>
        <begin position="53"/>
        <end position="72"/>
    </location>
</feature>
<evidence type="ECO:0000313" key="9">
    <source>
        <dbReference type="EMBL" id="OEH84887.1"/>
    </source>
</evidence>
<evidence type="ECO:0000256" key="3">
    <source>
        <dbReference type="ARBA" id="ARBA00022448"/>
    </source>
</evidence>
<feature type="transmembrane region" description="Helical" evidence="7">
    <location>
        <begin position="349"/>
        <end position="369"/>
    </location>
</feature>
<feature type="transmembrane region" description="Helical" evidence="7">
    <location>
        <begin position="215"/>
        <end position="233"/>
    </location>
</feature>
<gene>
    <name evidence="9" type="ORF">BHU72_06750</name>
</gene>
<evidence type="ECO:0000256" key="2">
    <source>
        <dbReference type="ARBA" id="ARBA00005551"/>
    </source>
</evidence>
<sequence length="390" mass="42405">MDVNLPVLLSAGLILLLLFFVGYIGMKIRIPGVILYIILGIILGGFLSDNKLLYVSGEIGIVLLFFMLGMEFPLSRLVGIAKRVAPAGFLDVFLNLGITMLICYFFGLDWLTSFLIGSVVYATSSSITAKLLESSKRMANTESEFMLGLLIFEDLVAPIAVAVLVGLTAGTSLSGFDFAIIFVKIIGLILGAVFIGQVIFRKLEHFVDKYLTEDIFILFIVGIALSYGGLALLLDLSEVLGAFLAGIILAEVRRTQNLEHVILPVRDLFLPLFFVYFGTTVAFGAGIPMAGLLIVLILWSIVAKILVGVIGGRMYGLSKKVSLRAGISLTQRGEFSVIIASLALDSIRLFSSLFILASALIGILLFQFAPKITKMIYPSTPKQMKYKVPH</sequence>
<feature type="transmembrane region" description="Helical" evidence="7">
    <location>
        <begin position="293"/>
        <end position="311"/>
    </location>
</feature>